<sequence length="177" mass="17873">MGIATAALGATGLGLGATISQAADRYDSPTPEAASAGPSTSGNPVDGHQLKGGGGKGAQQLFDGVVWAGKQLLGLDKEPPLNTPTHSIGGGITKAAADQADHFGNDGAPESDDETVSFQGSDNGFGDDVPVAEPQEEMAADSDVDWPSDPDPNPNAGPVFDLDGDGDQSLIVDYWAR</sequence>
<proteinExistence type="predicted"/>
<dbReference type="Proteomes" id="UP001519309">
    <property type="component" value="Unassembled WGS sequence"/>
</dbReference>
<evidence type="ECO:0000313" key="4">
    <source>
        <dbReference type="EMBL" id="MBP2054264.1"/>
    </source>
</evidence>
<dbReference type="AlphaFoldDB" id="A0A1B1AYM9"/>
<dbReference type="OrthoDB" id="9897290at2"/>
<evidence type="ECO:0000256" key="2">
    <source>
        <dbReference type="SAM" id="SignalP"/>
    </source>
</evidence>
<evidence type="ECO:0000313" key="6">
    <source>
        <dbReference type="Proteomes" id="UP001519309"/>
    </source>
</evidence>
<feature type="chain" id="PRO_5008519348" evidence="2">
    <location>
        <begin position="23"/>
        <end position="177"/>
    </location>
</feature>
<reference evidence="4 6" key="2">
    <citation type="submission" date="2021-03" db="EMBL/GenBank/DDBJ databases">
        <title>Genomic Encyclopedia of Type Strains, Phase IV (KMG-IV): sequencing the most valuable type-strain genomes for metagenomic binning, comparative biology and taxonomic classification.</title>
        <authorList>
            <person name="Goeker M."/>
        </authorList>
    </citation>
    <scope>NUCLEOTIDE SEQUENCE [LARGE SCALE GENOMIC DNA]</scope>
    <source>
        <strain evidence="4 6">DSM 40499</strain>
    </source>
</reference>
<keyword evidence="6" id="KW-1185">Reference proteome</keyword>
<feature type="region of interest" description="Disordered" evidence="1">
    <location>
        <begin position="24"/>
        <end position="59"/>
    </location>
</feature>
<keyword evidence="2" id="KW-0732">Signal</keyword>
<name>A0A1B1AYM9_9ACTN</name>
<gene>
    <name evidence="3" type="ORF">AVL59_20330</name>
    <name evidence="4" type="ORF">J2Z21_007267</name>
</gene>
<protein>
    <submittedName>
        <fullName evidence="3">Uncharacterized protein</fullName>
    </submittedName>
</protein>
<feature type="region of interest" description="Disordered" evidence="1">
    <location>
        <begin position="98"/>
        <end position="166"/>
    </location>
</feature>
<reference evidence="3 5" key="1">
    <citation type="submission" date="2016-06" db="EMBL/GenBank/DDBJ databases">
        <title>Complete genome sequence of Streptomyces griseochromogenes ATCC 14511, the Blasticidin S producer.</title>
        <authorList>
            <person name="Wu L."/>
        </authorList>
    </citation>
    <scope>NUCLEOTIDE SEQUENCE [LARGE SCALE GENOMIC DNA]</scope>
    <source>
        <strain evidence="3 5">ATCC 14511</strain>
    </source>
</reference>
<accession>A0A1B1AYM9</accession>
<feature type="signal peptide" evidence="2">
    <location>
        <begin position="1"/>
        <end position="22"/>
    </location>
</feature>
<dbReference type="RefSeq" id="WP_067306437.1">
    <property type="nucleotide sequence ID" value="NZ_CP016279.1"/>
</dbReference>
<evidence type="ECO:0000313" key="3">
    <source>
        <dbReference type="EMBL" id="ANP51632.1"/>
    </source>
</evidence>
<dbReference type="Proteomes" id="UP000092659">
    <property type="component" value="Chromosome"/>
</dbReference>
<dbReference type="EMBL" id="JAGGLP010000020">
    <property type="protein sequence ID" value="MBP2054264.1"/>
    <property type="molecule type" value="Genomic_DNA"/>
</dbReference>
<feature type="compositionally biased region" description="Acidic residues" evidence="1">
    <location>
        <begin position="134"/>
        <end position="148"/>
    </location>
</feature>
<evidence type="ECO:0000313" key="5">
    <source>
        <dbReference type="Proteomes" id="UP000092659"/>
    </source>
</evidence>
<dbReference type="EMBL" id="CP016279">
    <property type="protein sequence ID" value="ANP51632.1"/>
    <property type="molecule type" value="Genomic_DNA"/>
</dbReference>
<dbReference type="KEGG" id="sgs:AVL59_20330"/>
<evidence type="ECO:0000256" key="1">
    <source>
        <dbReference type="SAM" id="MobiDB-lite"/>
    </source>
</evidence>
<organism evidence="3 5">
    <name type="scientific">Streptomyces griseochromogenes</name>
    <dbReference type="NCBI Taxonomy" id="68214"/>
    <lineage>
        <taxon>Bacteria</taxon>
        <taxon>Bacillati</taxon>
        <taxon>Actinomycetota</taxon>
        <taxon>Actinomycetes</taxon>
        <taxon>Kitasatosporales</taxon>
        <taxon>Streptomycetaceae</taxon>
        <taxon>Streptomyces</taxon>
    </lineage>
</organism>